<dbReference type="Proteomes" id="UP000053766">
    <property type="component" value="Unassembled WGS sequence"/>
</dbReference>
<protein>
    <submittedName>
        <fullName evidence="1">Uncharacterized protein</fullName>
    </submittedName>
</protein>
<gene>
    <name evidence="1" type="ORF">DICVIV_13693</name>
</gene>
<dbReference type="AlphaFoldDB" id="A0A0D8XD64"/>
<dbReference type="EMBL" id="KN717300">
    <property type="protein sequence ID" value="KJH40361.1"/>
    <property type="molecule type" value="Genomic_DNA"/>
</dbReference>
<evidence type="ECO:0000313" key="2">
    <source>
        <dbReference type="Proteomes" id="UP000053766"/>
    </source>
</evidence>
<reference evidence="1 2" key="1">
    <citation type="submission" date="2013-11" db="EMBL/GenBank/DDBJ databases">
        <title>Draft genome of the bovine lungworm Dictyocaulus viviparus.</title>
        <authorList>
            <person name="Mitreva M."/>
        </authorList>
    </citation>
    <scope>NUCLEOTIDE SEQUENCE [LARGE SCALE GENOMIC DNA]</scope>
    <source>
        <strain evidence="1 2">HannoverDv2000</strain>
    </source>
</reference>
<sequence>MGKWVSSTLARGIITVYGSIFQKVAPHNLSRNIHSRKGMRFLKHSLPGNYENFQPQKKLWGRGCGEGTTNVVIANWSTSMWRNVLNKALRSIAAVKVLVHMEKLSKIGEPKIGGLAKKSQVLDQSTFNDYSCFPKSKGFLRLIKKVACEESSQCFNENWRCSGLILSGPGAVRFLTEEIACRKEERLEQHNCLSSHYMEEWSIFIMAAFEEILLTICLCLLSSVDGCGVLPSRQSMKQLRWNEFHSHYFISIYNEFNNNRNSRANLVEN</sequence>
<organism evidence="1 2">
    <name type="scientific">Dictyocaulus viviparus</name>
    <name type="common">Bovine lungworm</name>
    <dbReference type="NCBI Taxonomy" id="29172"/>
    <lineage>
        <taxon>Eukaryota</taxon>
        <taxon>Metazoa</taxon>
        <taxon>Ecdysozoa</taxon>
        <taxon>Nematoda</taxon>
        <taxon>Chromadorea</taxon>
        <taxon>Rhabditida</taxon>
        <taxon>Rhabditina</taxon>
        <taxon>Rhabditomorpha</taxon>
        <taxon>Strongyloidea</taxon>
        <taxon>Metastrongylidae</taxon>
        <taxon>Dictyocaulus</taxon>
    </lineage>
</organism>
<proteinExistence type="predicted"/>
<accession>A0A0D8XD64</accession>
<name>A0A0D8XD64_DICVI</name>
<keyword evidence="2" id="KW-1185">Reference proteome</keyword>
<evidence type="ECO:0000313" key="1">
    <source>
        <dbReference type="EMBL" id="KJH40361.1"/>
    </source>
</evidence>
<reference evidence="2" key="2">
    <citation type="journal article" date="2016" name="Sci. Rep.">
        <title>Dictyocaulus viviparus genome, variome and transcriptome elucidate lungworm biology and support future intervention.</title>
        <authorList>
            <person name="McNulty S.N."/>
            <person name="Strube C."/>
            <person name="Rosa B.A."/>
            <person name="Martin J.C."/>
            <person name="Tyagi R."/>
            <person name="Choi Y.J."/>
            <person name="Wang Q."/>
            <person name="Hallsworth Pepin K."/>
            <person name="Zhang X."/>
            <person name="Ozersky P."/>
            <person name="Wilson R.K."/>
            <person name="Sternberg P.W."/>
            <person name="Gasser R.B."/>
            <person name="Mitreva M."/>
        </authorList>
    </citation>
    <scope>NUCLEOTIDE SEQUENCE [LARGE SCALE GENOMIC DNA]</scope>
    <source>
        <strain evidence="2">HannoverDv2000</strain>
    </source>
</reference>